<accession>A0ABY7Q4P5</accession>
<dbReference type="RefSeq" id="WP_270145349.1">
    <property type="nucleotide sequence ID" value="NZ_CP115450.1"/>
</dbReference>
<proteinExistence type="predicted"/>
<gene>
    <name evidence="1" type="ORF">O1G21_18815</name>
</gene>
<evidence type="ECO:0000313" key="2">
    <source>
        <dbReference type="Proteomes" id="UP001212821"/>
    </source>
</evidence>
<keyword evidence="2" id="KW-1185">Reference proteome</keyword>
<sequence length="68" mass="7883">MPDRTPLFRTDRTDLTPEEIATLTVLLHHHHRTRAATAARPRPARRTVRWHDVSLRPPTPTTSWQIVA</sequence>
<dbReference type="Proteomes" id="UP001212821">
    <property type="component" value="Chromosome"/>
</dbReference>
<protein>
    <submittedName>
        <fullName evidence="1">Acyl-CoA carboxylase epsilon subunit</fullName>
    </submittedName>
</protein>
<dbReference type="Pfam" id="PF13822">
    <property type="entry name" value="ACC_epsilon"/>
    <property type="match status" value="1"/>
</dbReference>
<name>A0ABY7Q4P5_9ACTN</name>
<dbReference type="InterPro" id="IPR032716">
    <property type="entry name" value="ACC_epsilon"/>
</dbReference>
<reference evidence="2" key="1">
    <citation type="submission" date="2022-12" db="EMBL/GenBank/DDBJ databases">
        <authorList>
            <person name="Mo P."/>
        </authorList>
    </citation>
    <scope>NUCLEOTIDE SEQUENCE [LARGE SCALE GENOMIC DNA]</scope>
    <source>
        <strain evidence="2">HUAS 3-15</strain>
    </source>
</reference>
<evidence type="ECO:0000313" key="1">
    <source>
        <dbReference type="EMBL" id="WBP87691.1"/>
    </source>
</evidence>
<dbReference type="EMBL" id="CP115450">
    <property type="protein sequence ID" value="WBP87691.1"/>
    <property type="molecule type" value="Genomic_DNA"/>
</dbReference>
<organism evidence="1 2">
    <name type="scientific">Kitasatospora cathayae</name>
    <dbReference type="NCBI Taxonomy" id="3004092"/>
    <lineage>
        <taxon>Bacteria</taxon>
        <taxon>Bacillati</taxon>
        <taxon>Actinomycetota</taxon>
        <taxon>Actinomycetes</taxon>
        <taxon>Kitasatosporales</taxon>
        <taxon>Streptomycetaceae</taxon>
        <taxon>Kitasatospora</taxon>
    </lineage>
</organism>